<keyword evidence="2 4" id="KW-0378">Hydrolase</keyword>
<dbReference type="Gene3D" id="3.40.50.10320">
    <property type="entry name" value="LmbE-like"/>
    <property type="match status" value="1"/>
</dbReference>
<dbReference type="SUPFAM" id="SSF102588">
    <property type="entry name" value="LmbE-like"/>
    <property type="match status" value="1"/>
</dbReference>
<dbReference type="PANTHER" id="PTHR12993">
    <property type="entry name" value="N-ACETYLGLUCOSAMINYL-PHOSPHATIDYLINOSITOL DE-N-ACETYLASE-RELATED"/>
    <property type="match status" value="1"/>
</dbReference>
<reference evidence="5 6" key="1">
    <citation type="submission" date="2023-05" db="EMBL/GenBank/DDBJ databases">
        <title>Corynebacterium suedekumii sp. nov. and Corynebacterium breve sp. nov. isolated from raw cow's milk.</title>
        <authorList>
            <person name="Baer M.K."/>
            <person name="Mehl L."/>
            <person name="Hellmuth R."/>
            <person name="Marke G."/>
            <person name="Lipski A."/>
        </authorList>
    </citation>
    <scope>NUCLEOTIDE SEQUENCE [LARGE SCALE GENOMIC DNA]</scope>
    <source>
        <strain evidence="5 6">LM112</strain>
    </source>
</reference>
<name>A0ABY8VID6_9CORY</name>
<feature type="binding site" evidence="4">
    <location>
        <position position="20"/>
    </location>
    <ligand>
        <name>Zn(2+)</name>
        <dbReference type="ChEBI" id="CHEBI:29105"/>
    </ligand>
</feature>
<dbReference type="InterPro" id="IPR017810">
    <property type="entry name" value="Mycothiol_biosynthesis_MshB"/>
</dbReference>
<evidence type="ECO:0000313" key="6">
    <source>
        <dbReference type="Proteomes" id="UP001238805"/>
    </source>
</evidence>
<dbReference type="EMBL" id="CP126970">
    <property type="protein sequence ID" value="WIM69416.1"/>
    <property type="molecule type" value="Genomic_DNA"/>
</dbReference>
<comment type="similarity">
    <text evidence="4">Belongs to the MshB deacetylase family.</text>
</comment>
<feature type="binding site" evidence="4">
    <location>
        <position position="153"/>
    </location>
    <ligand>
        <name>Zn(2+)</name>
        <dbReference type="ChEBI" id="CHEBI:29105"/>
    </ligand>
</feature>
<dbReference type="EC" id="3.5.1.103" evidence="4"/>
<protein>
    <recommendedName>
        <fullName evidence="4">1D-myo-inositol 2-acetamido-2-deoxy-alpha-D-glucopyranoside deacetylase</fullName>
        <shortName evidence="4">GlcNAc-Ins deacetylase</shortName>
        <ecNumber evidence="4">3.5.1.103</ecNumber>
    </recommendedName>
    <alternativeName>
        <fullName evidence="4">N-acetyl-1-D-myo-inositol-2-amino-2-deoxy-alpha-D-glucopyranoside deacetylase</fullName>
    </alternativeName>
</protein>
<organism evidence="5 6">
    <name type="scientific">Corynebacterium suedekumii</name>
    <dbReference type="NCBI Taxonomy" id="3049801"/>
    <lineage>
        <taxon>Bacteria</taxon>
        <taxon>Bacillati</taxon>
        <taxon>Actinomycetota</taxon>
        <taxon>Actinomycetes</taxon>
        <taxon>Mycobacteriales</taxon>
        <taxon>Corynebacteriaceae</taxon>
        <taxon>Corynebacterium</taxon>
    </lineage>
</organism>
<dbReference type="Proteomes" id="UP001238805">
    <property type="component" value="Chromosome"/>
</dbReference>
<evidence type="ECO:0000313" key="5">
    <source>
        <dbReference type="EMBL" id="WIM69416.1"/>
    </source>
</evidence>
<dbReference type="Pfam" id="PF02585">
    <property type="entry name" value="PIG-L"/>
    <property type="match status" value="1"/>
</dbReference>
<keyword evidence="1 4" id="KW-0479">Metal-binding</keyword>
<comment type="cofactor">
    <cofactor evidence="4">
        <name>Zn(2+)</name>
        <dbReference type="ChEBI" id="CHEBI:29105"/>
    </cofactor>
    <text evidence="4">Binds 1 zinc ion per subunit.</text>
</comment>
<gene>
    <name evidence="4 5" type="primary">mshB</name>
    <name evidence="5" type="ORF">QP029_09130</name>
</gene>
<keyword evidence="6" id="KW-1185">Reference proteome</keyword>
<evidence type="ECO:0000256" key="3">
    <source>
        <dbReference type="ARBA" id="ARBA00022833"/>
    </source>
</evidence>
<dbReference type="InterPro" id="IPR003737">
    <property type="entry name" value="GlcNAc_PI_deacetylase-related"/>
</dbReference>
<feature type="binding site" evidence="4">
    <location>
        <position position="23"/>
    </location>
    <ligand>
        <name>Zn(2+)</name>
        <dbReference type="ChEBI" id="CHEBI:29105"/>
    </ligand>
</feature>
<dbReference type="NCBIfam" id="TIGR03445">
    <property type="entry name" value="mycothiol_MshB"/>
    <property type="match status" value="1"/>
</dbReference>
<keyword evidence="3 4" id="KW-0862">Zinc</keyword>
<accession>A0ABY8VID6</accession>
<evidence type="ECO:0000256" key="2">
    <source>
        <dbReference type="ARBA" id="ARBA00022801"/>
    </source>
</evidence>
<comment type="function">
    <text evidence="4">Catalyzes the deacetylation of 1D-myo-inositol 2-acetamido-2-deoxy-alpha-D-glucopyranoside (GlcNAc-Ins) in the mycothiol biosynthesis pathway.</text>
</comment>
<evidence type="ECO:0000256" key="1">
    <source>
        <dbReference type="ARBA" id="ARBA00022723"/>
    </source>
</evidence>
<proteinExistence type="inferred from homology"/>
<dbReference type="RefSeq" id="WP_284874010.1">
    <property type="nucleotide sequence ID" value="NZ_CP126970.1"/>
</dbReference>
<evidence type="ECO:0000256" key="4">
    <source>
        <dbReference type="HAMAP-Rule" id="MF_01696"/>
    </source>
</evidence>
<dbReference type="PANTHER" id="PTHR12993:SF26">
    <property type="entry name" value="1D-MYO-INOSITOL 2-ACETAMIDO-2-DEOXY-ALPHA-D-GLUCOPYRANOSIDE DEACETYLASE"/>
    <property type="match status" value="1"/>
</dbReference>
<dbReference type="InterPro" id="IPR024078">
    <property type="entry name" value="LmbE-like_dom_sf"/>
</dbReference>
<dbReference type="GO" id="GO:0035595">
    <property type="term" value="F:N-acetylglucosaminylinositol deacetylase activity"/>
    <property type="evidence" value="ECO:0007669"/>
    <property type="project" value="UniProtKB-EC"/>
</dbReference>
<comment type="catalytic activity">
    <reaction evidence="4">
        <text>1D-myo-inositol 2-acetamido-2-deoxy-alpha-D-glucopyranoside + H2O = 1D-myo-inositol 2-amino-2-deoxy-alpha-D-glucopyranoside + acetate</text>
        <dbReference type="Rhea" id="RHEA:26180"/>
        <dbReference type="ChEBI" id="CHEBI:15377"/>
        <dbReference type="ChEBI" id="CHEBI:30089"/>
        <dbReference type="ChEBI" id="CHEBI:52442"/>
        <dbReference type="ChEBI" id="CHEBI:58886"/>
        <dbReference type="EC" id="3.5.1.103"/>
    </reaction>
</comment>
<sequence>MSPRDLRDLIGYRVVAVHAHPDDEAISTGGALAHLARRGADVTVVTCTLGEEGEAIGDTYAHLVNDESDQLGGFRISELREALALLGVRGVHLGGAGRFRDSGMAGSPAHANPRAFVNSGDEAVDLLAEILEDIRPHLVITYGPDGGYGHPDHIRAHEITHAAADRVGVPRILWAVLDLAEQTDGVERIGTVPTGWAVPDEAYLRNAGVDTHDLALELTDAELNAKREAMRAHATQVWIADGYVSDTNPQAAWATGPDPVFALSNLLAQPILRREHYQLGAGELPEADLLGGPGLLDGIPLHPVAEDGQ</sequence>
<dbReference type="HAMAP" id="MF_01696">
    <property type="entry name" value="MshB"/>
    <property type="match status" value="1"/>
</dbReference>